<organism evidence="2 3">
    <name type="scientific">Nocardia wallacei</name>
    <dbReference type="NCBI Taxonomy" id="480035"/>
    <lineage>
        <taxon>Bacteria</taxon>
        <taxon>Bacillati</taxon>
        <taxon>Actinomycetota</taxon>
        <taxon>Actinomycetes</taxon>
        <taxon>Mycobacteriales</taxon>
        <taxon>Nocardiaceae</taxon>
        <taxon>Nocardia</taxon>
    </lineage>
</organism>
<feature type="region of interest" description="Disordered" evidence="1">
    <location>
        <begin position="79"/>
        <end position="113"/>
    </location>
</feature>
<accession>A0A7G1KKA0</accession>
<dbReference type="Proteomes" id="UP000516173">
    <property type="component" value="Chromosome"/>
</dbReference>
<proteinExistence type="predicted"/>
<name>A0A7G1KKA0_9NOCA</name>
<evidence type="ECO:0000313" key="2">
    <source>
        <dbReference type="EMBL" id="BCK55695.1"/>
    </source>
</evidence>
<gene>
    <name evidence="2" type="ORF">NWFMUON74_34670</name>
</gene>
<dbReference type="KEGG" id="nwl:NWFMUON74_34670"/>
<dbReference type="AlphaFoldDB" id="A0A7G1KKA0"/>
<protein>
    <submittedName>
        <fullName evidence="2">Uncharacterized protein</fullName>
    </submittedName>
</protein>
<evidence type="ECO:0000256" key="1">
    <source>
        <dbReference type="SAM" id="MobiDB-lite"/>
    </source>
</evidence>
<keyword evidence="3" id="KW-1185">Reference proteome</keyword>
<evidence type="ECO:0000313" key="3">
    <source>
        <dbReference type="Proteomes" id="UP000516173"/>
    </source>
</evidence>
<dbReference type="EMBL" id="AP023396">
    <property type="protein sequence ID" value="BCK55695.1"/>
    <property type="molecule type" value="Genomic_DNA"/>
</dbReference>
<sequence>MGAAVPWVTTISSCGERRSPVDADRSELLFRCADVMMTVNLLASDRAARMRAIGVERLLHAYLACDVIDRAVRVFATPTRERPPRYNRSTALTRASPHSTSWQPAAQSPWSSC</sequence>
<reference evidence="2 3" key="1">
    <citation type="submission" date="2020-08" db="EMBL/GenBank/DDBJ databases">
        <title>Genome Sequencing of Nocardia wallacei strain FMUON74 and assembly.</title>
        <authorList>
            <person name="Toyokawa M."/>
            <person name="Uesaka K."/>
        </authorList>
    </citation>
    <scope>NUCLEOTIDE SEQUENCE [LARGE SCALE GENOMIC DNA]</scope>
    <source>
        <strain evidence="2 3">FMUON74</strain>
    </source>
</reference>
<feature type="compositionally biased region" description="Polar residues" evidence="1">
    <location>
        <begin position="87"/>
        <end position="113"/>
    </location>
</feature>